<protein>
    <submittedName>
        <fullName evidence="1">Uncharacterized protein</fullName>
    </submittedName>
</protein>
<organism evidence="1 2">
    <name type="scientific">Alcaligenes endophyticus</name>
    <dbReference type="NCBI Taxonomy" id="1929088"/>
    <lineage>
        <taxon>Bacteria</taxon>
        <taxon>Pseudomonadati</taxon>
        <taxon>Pseudomonadota</taxon>
        <taxon>Betaproteobacteria</taxon>
        <taxon>Burkholderiales</taxon>
        <taxon>Alcaligenaceae</taxon>
        <taxon>Alcaligenes</taxon>
    </lineage>
</organism>
<reference evidence="1" key="1">
    <citation type="submission" date="2021-11" db="EMBL/GenBank/DDBJ databases">
        <title>Draft genome sequence of Alcaligenes endophyticus type strain CCUG 75668T.</title>
        <authorList>
            <person name="Salva-Serra F."/>
            <person name="Duran R.E."/>
            <person name="Seeger M."/>
            <person name="Moore E.R.B."/>
            <person name="Jaen-Luchoro D."/>
        </authorList>
    </citation>
    <scope>NUCLEOTIDE SEQUENCE</scope>
    <source>
        <strain evidence="1">CCUG 75668</strain>
    </source>
</reference>
<comment type="caution">
    <text evidence="1">The sequence shown here is derived from an EMBL/GenBank/DDBJ whole genome shotgun (WGS) entry which is preliminary data.</text>
</comment>
<accession>A0ABT8EKC2</accession>
<evidence type="ECO:0000313" key="2">
    <source>
        <dbReference type="Proteomes" id="UP001168613"/>
    </source>
</evidence>
<dbReference type="EMBL" id="JAJHNU010000003">
    <property type="protein sequence ID" value="MDN4121738.1"/>
    <property type="molecule type" value="Genomic_DNA"/>
</dbReference>
<dbReference type="RefSeq" id="WP_266123252.1">
    <property type="nucleotide sequence ID" value="NZ_JAJHNU010000003.1"/>
</dbReference>
<proteinExistence type="predicted"/>
<keyword evidence="2" id="KW-1185">Reference proteome</keyword>
<dbReference type="Proteomes" id="UP001168613">
    <property type="component" value="Unassembled WGS sequence"/>
</dbReference>
<sequence>MDQKGEIENQDDAGNLLIAEILGVKLAVTSLAATLVQRGVLTYEESSQLAFVMAGNEMIKGIAPEINDVLDTIFTPAKEIEENMQPKLQRRD</sequence>
<name>A0ABT8EKC2_9BURK</name>
<evidence type="ECO:0000313" key="1">
    <source>
        <dbReference type="EMBL" id="MDN4121738.1"/>
    </source>
</evidence>
<gene>
    <name evidence="1" type="ORF">LMS43_10590</name>
</gene>